<keyword evidence="3" id="KW-1185">Reference proteome</keyword>
<evidence type="ECO:0000256" key="1">
    <source>
        <dbReference type="SAM" id="Phobius"/>
    </source>
</evidence>
<dbReference type="EMBL" id="QLMH01000038">
    <property type="protein sequence ID" value="RAK14028.1"/>
    <property type="molecule type" value="Genomic_DNA"/>
</dbReference>
<dbReference type="AlphaFoldDB" id="A0A327XYH6"/>
<dbReference type="RefSeq" id="WP_111646662.1">
    <property type="nucleotide sequence ID" value="NZ_QLMH01000038.1"/>
</dbReference>
<name>A0A327XYH6_9BACL</name>
<gene>
    <name evidence="2" type="ORF">B0I26_1387</name>
</gene>
<keyword evidence="1" id="KW-0812">Transmembrane</keyword>
<organism evidence="2 3">
    <name type="scientific">Paranoxybacillus vitaminiphilus</name>
    <dbReference type="NCBI Taxonomy" id="581036"/>
    <lineage>
        <taxon>Bacteria</taxon>
        <taxon>Bacillati</taxon>
        <taxon>Bacillota</taxon>
        <taxon>Bacilli</taxon>
        <taxon>Bacillales</taxon>
        <taxon>Anoxybacillaceae</taxon>
        <taxon>Paranoxybacillus</taxon>
    </lineage>
</organism>
<protein>
    <submittedName>
        <fullName evidence="2">Uncharacterized protein</fullName>
    </submittedName>
</protein>
<dbReference type="Proteomes" id="UP000248555">
    <property type="component" value="Unassembled WGS sequence"/>
</dbReference>
<keyword evidence="1" id="KW-1133">Transmembrane helix</keyword>
<sequence>MKLFSKQFIISFLVCLLMLYLTELFTIEPHVTSGNGNPGILIIMLAAFSFLFFGRGLWKVLTNMSISKRGLLFMSIGSFCILSMSAFLEITYVLDLIKQLGGPPSNVNSKIYRFSWINQYTNTFYINAYTFLILISSILLIYSIQKMFTKGKKTYSA</sequence>
<reference evidence="2 3" key="1">
    <citation type="submission" date="2018-06" db="EMBL/GenBank/DDBJ databases">
        <title>Genomic Encyclopedia of Type Strains, Phase III (KMG-III): the genomes of soil and plant-associated and newly described type strains.</title>
        <authorList>
            <person name="Whitman W."/>
        </authorList>
    </citation>
    <scope>NUCLEOTIDE SEQUENCE [LARGE SCALE GENOMIC DNA]</scope>
    <source>
        <strain evidence="2 3">CGMCC 1.8979</strain>
    </source>
</reference>
<keyword evidence="1" id="KW-0472">Membrane</keyword>
<feature type="transmembrane region" description="Helical" evidence="1">
    <location>
        <begin position="40"/>
        <end position="58"/>
    </location>
</feature>
<comment type="caution">
    <text evidence="2">The sequence shown here is derived from an EMBL/GenBank/DDBJ whole genome shotgun (WGS) entry which is preliminary data.</text>
</comment>
<feature type="transmembrane region" description="Helical" evidence="1">
    <location>
        <begin position="70"/>
        <end position="94"/>
    </location>
</feature>
<evidence type="ECO:0000313" key="2">
    <source>
        <dbReference type="EMBL" id="RAK14028.1"/>
    </source>
</evidence>
<proteinExistence type="predicted"/>
<dbReference type="OrthoDB" id="2617300at2"/>
<feature type="transmembrane region" description="Helical" evidence="1">
    <location>
        <begin position="124"/>
        <end position="144"/>
    </location>
</feature>
<evidence type="ECO:0000313" key="3">
    <source>
        <dbReference type="Proteomes" id="UP000248555"/>
    </source>
</evidence>
<accession>A0A327XYH6</accession>